<organism evidence="3 4">
    <name type="scientific">Candidatus Pristimantibacillus lignocellulolyticus</name>
    <dbReference type="NCBI Taxonomy" id="2994561"/>
    <lineage>
        <taxon>Bacteria</taxon>
        <taxon>Bacillati</taxon>
        <taxon>Bacillota</taxon>
        <taxon>Bacilli</taxon>
        <taxon>Bacillales</taxon>
        <taxon>Paenibacillaceae</taxon>
        <taxon>Candidatus Pristimantibacillus</taxon>
    </lineage>
</organism>
<evidence type="ECO:0000259" key="2">
    <source>
        <dbReference type="Pfam" id="PF03816"/>
    </source>
</evidence>
<dbReference type="KEGG" id="plig:NAG76_17640"/>
<dbReference type="PANTHER" id="PTHR33392:SF6">
    <property type="entry name" value="POLYISOPRENYL-TEICHOIC ACID--PEPTIDOGLYCAN TEICHOIC ACID TRANSFERASE TAGU"/>
    <property type="match status" value="1"/>
</dbReference>
<protein>
    <submittedName>
        <fullName evidence="3">LCP family protein</fullName>
    </submittedName>
</protein>
<dbReference type="EMBL" id="CP097899">
    <property type="protein sequence ID" value="URN93635.1"/>
    <property type="molecule type" value="Genomic_DNA"/>
</dbReference>
<evidence type="ECO:0000313" key="3">
    <source>
        <dbReference type="EMBL" id="URN93635.1"/>
    </source>
</evidence>
<feature type="domain" description="Cell envelope-related transcriptional attenuator" evidence="2">
    <location>
        <begin position="87"/>
        <end position="232"/>
    </location>
</feature>
<accession>A0A9J6ZC18</accession>
<evidence type="ECO:0000256" key="1">
    <source>
        <dbReference type="ARBA" id="ARBA00006068"/>
    </source>
</evidence>
<evidence type="ECO:0000313" key="4">
    <source>
        <dbReference type="Proteomes" id="UP001056756"/>
    </source>
</evidence>
<dbReference type="InterPro" id="IPR050922">
    <property type="entry name" value="LytR/CpsA/Psr_CW_biosynth"/>
</dbReference>
<sequence length="330" mass="37511">MNKRVKKISIVAIVLVLIASGAIAFRKPLAVLAFNIFLSDRVVNTLEEMSYKPLEGEGDVTYTKAETMSPFSVLLLGTDQRKNETARSDTMIYAVIRPKESKVLLVSIPRDTYTEIIGKGKKDKINHAFAFGGQRMAKDTMEALLDHTLDYYASINFVGLRDAVDELGGVELPIEKDIVNKGRDHEKFTIKANQSIYNGTDALNYVRYREDSDFNRTKRQQVFLNQVAKKMMNLKQIVKIPQLLDIMGSNLQTDMQPKFIIDLSKQLLTSSKVQIKSYTVMGESMRLNGISYNRVNEEDLKFAQDLIDNWMDNTIPTDQLLMPEDQHKAE</sequence>
<name>A0A9J6ZC18_9BACL</name>
<reference evidence="3" key="1">
    <citation type="submission" date="2022-05" db="EMBL/GenBank/DDBJ databases">
        <title>Novel bacterial taxa in a minimal lignocellulolytic consortium and its capacity to transform plastics disclosed by genome-resolved metagenomics.</title>
        <authorList>
            <person name="Rodriguez C.A.D."/>
            <person name="Diaz-Garcia L."/>
            <person name="Herrera K."/>
            <person name="Tarazona N.A."/>
            <person name="Sproer C."/>
            <person name="Overmann J."/>
            <person name="Jimenez D.J."/>
        </authorList>
    </citation>
    <scope>NUCLEOTIDE SEQUENCE</scope>
    <source>
        <strain evidence="3">MAG5</strain>
    </source>
</reference>
<gene>
    <name evidence="3" type="ORF">NAG76_17640</name>
</gene>
<dbReference type="AlphaFoldDB" id="A0A9J6ZC18"/>
<comment type="similarity">
    <text evidence="1">Belongs to the LytR/CpsA/Psr (LCP) family.</text>
</comment>
<proteinExistence type="inferred from homology"/>
<dbReference type="InterPro" id="IPR004474">
    <property type="entry name" value="LytR_CpsA_psr"/>
</dbReference>
<dbReference type="Pfam" id="PF03816">
    <property type="entry name" value="LytR_cpsA_psr"/>
    <property type="match status" value="1"/>
</dbReference>
<dbReference type="Proteomes" id="UP001056756">
    <property type="component" value="Chromosome"/>
</dbReference>
<dbReference type="PANTHER" id="PTHR33392">
    <property type="entry name" value="POLYISOPRENYL-TEICHOIC ACID--PEPTIDOGLYCAN TEICHOIC ACID TRANSFERASE TAGU"/>
    <property type="match status" value="1"/>
</dbReference>
<dbReference type="NCBIfam" id="TIGR00350">
    <property type="entry name" value="lytR_cpsA_psr"/>
    <property type="match status" value="1"/>
</dbReference>
<dbReference type="Gene3D" id="3.40.630.190">
    <property type="entry name" value="LCP protein"/>
    <property type="match status" value="1"/>
</dbReference>